<evidence type="ECO:0000313" key="2">
    <source>
        <dbReference type="EMBL" id="AFY94759.1"/>
    </source>
</evidence>
<keyword evidence="1" id="KW-0732">Signal</keyword>
<dbReference type="STRING" id="1173020.Cha6605_3788"/>
<organism evidence="2 3">
    <name type="scientific">Chamaesiphon minutus (strain ATCC 27169 / PCC 6605)</name>
    <dbReference type="NCBI Taxonomy" id="1173020"/>
    <lineage>
        <taxon>Bacteria</taxon>
        <taxon>Bacillati</taxon>
        <taxon>Cyanobacteriota</taxon>
        <taxon>Cyanophyceae</taxon>
        <taxon>Gomontiellales</taxon>
        <taxon>Chamaesiphonaceae</taxon>
        <taxon>Chamaesiphon</taxon>
    </lineage>
</organism>
<gene>
    <name evidence="2" type="ORF">Cha6605_3788</name>
</gene>
<name>K9UKQ2_CHAP6</name>
<proteinExistence type="predicted"/>
<dbReference type="HOGENOM" id="CLU_942312_0_0_3"/>
<reference evidence="2 3" key="1">
    <citation type="submission" date="2012-05" db="EMBL/GenBank/DDBJ databases">
        <title>Finished chromosome of genome of Chamaesiphon sp. PCC 6605.</title>
        <authorList>
            <consortium name="US DOE Joint Genome Institute"/>
            <person name="Gugger M."/>
            <person name="Coursin T."/>
            <person name="Rippka R."/>
            <person name="Tandeau De Marsac N."/>
            <person name="Huntemann M."/>
            <person name="Wei C.-L."/>
            <person name="Han J."/>
            <person name="Detter J.C."/>
            <person name="Han C."/>
            <person name="Tapia R."/>
            <person name="Chen A."/>
            <person name="Kyrpides N."/>
            <person name="Mavromatis K."/>
            <person name="Markowitz V."/>
            <person name="Szeto E."/>
            <person name="Ivanova N."/>
            <person name="Pagani I."/>
            <person name="Pati A."/>
            <person name="Goodwin L."/>
            <person name="Nordberg H.P."/>
            <person name="Cantor M.N."/>
            <person name="Hua S.X."/>
            <person name="Woyke T."/>
            <person name="Kerfeld C.A."/>
        </authorList>
    </citation>
    <scope>NUCLEOTIDE SEQUENCE [LARGE SCALE GENOMIC DNA]</scope>
    <source>
        <strain evidence="3">ATCC 27169 / PCC 6605</strain>
    </source>
</reference>
<dbReference type="Proteomes" id="UP000010366">
    <property type="component" value="Chromosome"/>
</dbReference>
<evidence type="ECO:0000313" key="3">
    <source>
        <dbReference type="Proteomes" id="UP000010366"/>
    </source>
</evidence>
<feature type="chain" id="PRO_5003937219" description="PEP-CTERM exosortase interaction domain-containing protein" evidence="1">
    <location>
        <begin position="27"/>
        <end position="295"/>
    </location>
</feature>
<sequence>MKSLKSLCHNAGLTLVGALTLAAASAVSHSEKAAAIDLKFDTPVGTANIPDILGRGPGFSSNEIRYTNVAPGVDAKITATVTGTNYSFLGHYPNYSANTAEPNDDEAFRYQIATNQTGQGQMTYKIDLFNSGGTFTTAFLAPELNFLIYDVDGEAIQNEAVRIAKGTGLVSYQVGSSTAALIPTEDATSYLFSGRGADQAENNTSGAAIFRFQNVNSVTFQFEANTTIPFATAPNVVFSALDGDLSYIPSFTGTFNAAVDTSATAIPEPFTIIGTLIGGTAAFRMRKNLKIGNKA</sequence>
<protein>
    <recommendedName>
        <fullName evidence="4">PEP-CTERM exosortase interaction domain-containing protein</fullName>
    </recommendedName>
</protein>
<keyword evidence="3" id="KW-1185">Reference proteome</keyword>
<dbReference type="EMBL" id="CP003600">
    <property type="protein sequence ID" value="AFY94759.1"/>
    <property type="molecule type" value="Genomic_DNA"/>
</dbReference>
<accession>K9UKQ2</accession>
<feature type="signal peptide" evidence="1">
    <location>
        <begin position="1"/>
        <end position="26"/>
    </location>
</feature>
<evidence type="ECO:0000256" key="1">
    <source>
        <dbReference type="SAM" id="SignalP"/>
    </source>
</evidence>
<dbReference type="AlphaFoldDB" id="K9UKQ2"/>
<dbReference type="RefSeq" id="WP_015160879.1">
    <property type="nucleotide sequence ID" value="NC_019697.1"/>
</dbReference>
<dbReference type="eggNOG" id="ENOG5033Z18">
    <property type="taxonomic scope" value="Bacteria"/>
</dbReference>
<evidence type="ECO:0008006" key="4">
    <source>
        <dbReference type="Google" id="ProtNLM"/>
    </source>
</evidence>
<dbReference type="KEGG" id="cmp:Cha6605_3788"/>